<dbReference type="NCBIfam" id="TIGR00254">
    <property type="entry name" value="GGDEF"/>
    <property type="match status" value="1"/>
</dbReference>
<feature type="domain" description="GGDEF" evidence="3">
    <location>
        <begin position="336"/>
        <end position="470"/>
    </location>
</feature>
<dbReference type="OrthoDB" id="7167813at2"/>
<dbReference type="InterPro" id="IPR035919">
    <property type="entry name" value="EAL_sf"/>
</dbReference>
<evidence type="ECO:0000259" key="2">
    <source>
        <dbReference type="PROSITE" id="PS50883"/>
    </source>
</evidence>
<dbReference type="InterPro" id="IPR001633">
    <property type="entry name" value="EAL_dom"/>
</dbReference>
<dbReference type="AlphaFoldDB" id="A0A0H3C6L0"/>
<feature type="domain" description="EAL" evidence="2">
    <location>
        <begin position="479"/>
        <end position="727"/>
    </location>
</feature>
<name>A0A0H3C6L0_CAUVN</name>
<dbReference type="CDD" id="cd01949">
    <property type="entry name" value="GGDEF"/>
    <property type="match status" value="1"/>
</dbReference>
<evidence type="ECO:0000259" key="3">
    <source>
        <dbReference type="PROSITE" id="PS50887"/>
    </source>
</evidence>
<reference evidence="4 5" key="1">
    <citation type="journal article" date="2010" name="J. Bacteriol.">
        <title>The genetic basis of laboratory adaptation in Caulobacter crescentus.</title>
        <authorList>
            <person name="Marks M.E."/>
            <person name="Castro-Rojas C.M."/>
            <person name="Teiling C."/>
            <person name="Du L."/>
            <person name="Kapatral V."/>
            <person name="Walunas T.L."/>
            <person name="Crosson S."/>
        </authorList>
    </citation>
    <scope>NUCLEOTIDE SEQUENCE [LARGE SCALE GENOMIC DNA]</scope>
    <source>
        <strain evidence="5">NA1000 / CB15N</strain>
    </source>
</reference>
<dbReference type="GO" id="GO:0004673">
    <property type="term" value="F:protein histidine kinase activity"/>
    <property type="evidence" value="ECO:0007669"/>
    <property type="project" value="UniProtKB-EC"/>
</dbReference>
<dbReference type="RefSeq" id="YP_002516273.1">
    <property type="nucleotide sequence ID" value="NC_011916.1"/>
</dbReference>
<dbReference type="Proteomes" id="UP000001364">
    <property type="component" value="Chromosome"/>
</dbReference>
<dbReference type="HOGENOM" id="CLU_000445_91_2_5"/>
<proteinExistence type="predicted"/>
<dbReference type="InterPro" id="IPR007892">
    <property type="entry name" value="CHASE4"/>
</dbReference>
<protein>
    <submittedName>
        <fullName evidence="4">CHASE4-family GGDEF/EAL protein</fullName>
        <ecNumber evidence="4">2.7.13.3</ecNumber>
    </submittedName>
</protein>
<keyword evidence="1" id="KW-1133">Transmembrane helix</keyword>
<dbReference type="KEGG" id="ccs:CCNA_00900"/>
<dbReference type="Pfam" id="PF00563">
    <property type="entry name" value="EAL"/>
    <property type="match status" value="1"/>
</dbReference>
<feature type="transmembrane region" description="Helical" evidence="1">
    <location>
        <begin position="12"/>
        <end position="31"/>
    </location>
</feature>
<dbReference type="PROSITE" id="PS50883">
    <property type="entry name" value="EAL"/>
    <property type="match status" value="1"/>
</dbReference>
<dbReference type="InterPro" id="IPR000160">
    <property type="entry name" value="GGDEF_dom"/>
</dbReference>
<dbReference type="PROSITE" id="PS50887">
    <property type="entry name" value="GGDEF"/>
    <property type="match status" value="1"/>
</dbReference>
<dbReference type="InterPro" id="IPR029787">
    <property type="entry name" value="Nucleotide_cyclase"/>
</dbReference>
<evidence type="ECO:0000313" key="5">
    <source>
        <dbReference type="Proteomes" id="UP000001364"/>
    </source>
</evidence>
<dbReference type="PANTHER" id="PTHR44757:SF2">
    <property type="entry name" value="BIOFILM ARCHITECTURE MAINTENANCE PROTEIN MBAA"/>
    <property type="match status" value="1"/>
</dbReference>
<keyword evidence="1" id="KW-0472">Membrane</keyword>
<gene>
    <name evidence="4" type="ordered locus">CCNA_00900</name>
</gene>
<dbReference type="GeneID" id="7329941"/>
<dbReference type="PANTHER" id="PTHR44757">
    <property type="entry name" value="DIGUANYLATE CYCLASE DGCP"/>
    <property type="match status" value="1"/>
</dbReference>
<dbReference type="SUPFAM" id="SSF55073">
    <property type="entry name" value="Nucleotide cyclase"/>
    <property type="match status" value="1"/>
</dbReference>
<dbReference type="EMBL" id="CP001340">
    <property type="protein sequence ID" value="ACL94365.1"/>
    <property type="molecule type" value="Genomic_DNA"/>
</dbReference>
<evidence type="ECO:0000313" key="4">
    <source>
        <dbReference type="EMBL" id="ACL94365.1"/>
    </source>
</evidence>
<dbReference type="Gene3D" id="3.30.70.270">
    <property type="match status" value="1"/>
</dbReference>
<dbReference type="PhylomeDB" id="A0A0H3C6L0"/>
<evidence type="ECO:0000256" key="1">
    <source>
        <dbReference type="SAM" id="Phobius"/>
    </source>
</evidence>
<dbReference type="Pfam" id="PF00990">
    <property type="entry name" value="GGDEF"/>
    <property type="match status" value="1"/>
</dbReference>
<dbReference type="EC" id="2.7.13.3" evidence="4"/>
<dbReference type="CDD" id="cd01948">
    <property type="entry name" value="EAL"/>
    <property type="match status" value="1"/>
</dbReference>
<accession>A0A0H3C6L0</accession>
<keyword evidence="4" id="KW-0808">Transferase</keyword>
<sequence length="735" mass="78706">MKGVEARLSAPLAAMALLTVGVLVAVLFMMAGRVDRDALHHEQALVARGMDSKIADIQRAVSPQVLWDDAVINLDNRFDAGWAEENIGAYLMGQAGFDMIFVVDAQDRPLFSARVGKPTTAAYYERRAPSFAPLIRKVRALEVRRPRITGPRVDGGLVATPAQASAVESIDGEVYIVTASLVQPDFGKALPRQARAPVVVTALRLDAVFLEAFSSRFLLAGIHLHRSDARPDADDAHVPLRNHAGQVVATLDWTPPHPGQRLLRKAVVPILLVVGGLAVVALLFARRSRRIAEGLVASEARAKHMAMHDALTGLPNRVLFEERLRQGVDGLSRRRGAMAVLAIDLDRFKAVNDTHGHAAGDELIQVIGARLAGLCRASETLARLGGDEFGVVAAEIDPQGAAALAERLVAALAAPVDLSCGTVFVGGSVGVAVITPDEAFVGAVEAARRADVAMYRAKDEGRGRYCFFEAEMDAALKARRGLEADLRLALKDGGVWVAYQPQVDAAGKVLGVEALARWTHPEKGAISPGAFVPLAEDCGLIDELGRLIMRRAFTDSLRWKDLKVAVNVSALQMRQAGFPDLVAQILAETGARAEKIELEITEGALLGDDEATHDAISRLREMGFSLALDDFGTGYSSLSYLRRYPIDKIKIDRSFITPLGGDKEAGAVVAAIVRLAKALKLSVIAEGVETNQQREQLHEIGCVQAQGFLFSAALAADAIDTIVDEGGRMHLAAVA</sequence>
<dbReference type="Pfam" id="PF05228">
    <property type="entry name" value="CHASE4"/>
    <property type="match status" value="1"/>
</dbReference>
<dbReference type="InterPro" id="IPR043128">
    <property type="entry name" value="Rev_trsase/Diguanyl_cyclase"/>
</dbReference>
<feature type="transmembrane region" description="Helical" evidence="1">
    <location>
        <begin position="266"/>
        <end position="285"/>
    </location>
</feature>
<dbReference type="SMART" id="SM00267">
    <property type="entry name" value="GGDEF"/>
    <property type="match status" value="1"/>
</dbReference>
<organism evidence="4 5">
    <name type="scientific">Caulobacter vibrioides (strain NA1000 / CB15N)</name>
    <name type="common">Caulobacter crescentus</name>
    <dbReference type="NCBI Taxonomy" id="565050"/>
    <lineage>
        <taxon>Bacteria</taxon>
        <taxon>Pseudomonadati</taxon>
        <taxon>Pseudomonadota</taxon>
        <taxon>Alphaproteobacteria</taxon>
        <taxon>Caulobacterales</taxon>
        <taxon>Caulobacteraceae</taxon>
        <taxon>Caulobacter</taxon>
    </lineage>
</organism>
<dbReference type="SMR" id="A0A0H3C6L0"/>
<keyword evidence="1" id="KW-0812">Transmembrane</keyword>
<dbReference type="RefSeq" id="WP_010918742.1">
    <property type="nucleotide sequence ID" value="NC_011916.1"/>
</dbReference>
<dbReference type="SMART" id="SM00052">
    <property type="entry name" value="EAL"/>
    <property type="match status" value="1"/>
</dbReference>
<dbReference type="InterPro" id="IPR052155">
    <property type="entry name" value="Biofilm_reg_signaling"/>
</dbReference>
<dbReference type="SUPFAM" id="SSF141868">
    <property type="entry name" value="EAL domain-like"/>
    <property type="match status" value="1"/>
</dbReference>
<dbReference type="PATRIC" id="fig|565050.3.peg.887"/>
<keyword evidence="5" id="KW-1185">Reference proteome</keyword>
<dbReference type="Gene3D" id="3.20.20.450">
    <property type="entry name" value="EAL domain"/>
    <property type="match status" value="1"/>
</dbReference>